<evidence type="ECO:0000313" key="2">
    <source>
        <dbReference type="Proteomes" id="UP000475862"/>
    </source>
</evidence>
<evidence type="ECO:0000313" key="1">
    <source>
        <dbReference type="EMBL" id="KAE9522891.1"/>
    </source>
</evidence>
<reference evidence="1 2" key="1">
    <citation type="submission" date="2019-08" db="EMBL/GenBank/DDBJ databases">
        <title>The genome of the soybean aphid Biotype 1, its phylome, world population structure and adaptation to the North American continent.</title>
        <authorList>
            <person name="Giordano R."/>
            <person name="Donthu R.K."/>
            <person name="Hernandez A.G."/>
            <person name="Wright C.L."/>
            <person name="Zimin A.V."/>
        </authorList>
    </citation>
    <scope>NUCLEOTIDE SEQUENCE [LARGE SCALE GENOMIC DNA]</scope>
    <source>
        <tissue evidence="1">Whole aphids</tissue>
    </source>
</reference>
<keyword evidence="2" id="KW-1185">Reference proteome</keyword>
<organism evidence="1 2">
    <name type="scientific">Aphis glycines</name>
    <name type="common">Soybean aphid</name>
    <dbReference type="NCBI Taxonomy" id="307491"/>
    <lineage>
        <taxon>Eukaryota</taxon>
        <taxon>Metazoa</taxon>
        <taxon>Ecdysozoa</taxon>
        <taxon>Arthropoda</taxon>
        <taxon>Hexapoda</taxon>
        <taxon>Insecta</taxon>
        <taxon>Pterygota</taxon>
        <taxon>Neoptera</taxon>
        <taxon>Paraneoptera</taxon>
        <taxon>Hemiptera</taxon>
        <taxon>Sternorrhyncha</taxon>
        <taxon>Aphidomorpha</taxon>
        <taxon>Aphidoidea</taxon>
        <taxon>Aphididae</taxon>
        <taxon>Aphidini</taxon>
        <taxon>Aphis</taxon>
        <taxon>Aphis</taxon>
    </lineage>
</organism>
<evidence type="ECO:0008006" key="3">
    <source>
        <dbReference type="Google" id="ProtNLM"/>
    </source>
</evidence>
<proteinExistence type="predicted"/>
<comment type="caution">
    <text evidence="1">The sequence shown here is derived from an EMBL/GenBank/DDBJ whole genome shotgun (WGS) entry which is preliminary data.</text>
</comment>
<name>A0A6G0SYX7_APHGL</name>
<accession>A0A6G0SYX7</accession>
<dbReference type="EMBL" id="VYZN01000511">
    <property type="protein sequence ID" value="KAE9522891.1"/>
    <property type="molecule type" value="Genomic_DNA"/>
</dbReference>
<dbReference type="AlphaFoldDB" id="A0A6G0SYX7"/>
<gene>
    <name evidence="1" type="ORF">AGLY_016702</name>
</gene>
<dbReference type="Proteomes" id="UP000475862">
    <property type="component" value="Unassembled WGS sequence"/>
</dbReference>
<dbReference type="OrthoDB" id="6626103at2759"/>
<protein>
    <recommendedName>
        <fullName evidence="3">MULE transposase domain-containing protein</fullName>
    </recommendedName>
</protein>
<sequence length="180" mass="21115">MLIKLTLTQKVVLHKFSNGKLCTDSTHDTNQYNFNLTSIVSIDEFREGYPGTFCISTKIDKEVIGCLTPNVFMSNKAPEFWNAWINTMRPIPQYHFLCKWHIDNNWRKNLNKISGSRSLKAYVYKTLPVLYLKNQIKLKAYTLERTYGKKNQRLDVLLRHLLKSLCDKYFERLIKLCNGG</sequence>